<dbReference type="AlphaFoldDB" id="K4IFY7"/>
<reference evidence="1" key="1">
    <citation type="submission" date="2006-03" db="EMBL/GenBank/DDBJ databases">
        <authorList>
            <person name="Bowman J."/>
            <person name="Ferriera S."/>
            <person name="Johnson J."/>
            <person name="Kravitz S."/>
            <person name="Halpern A."/>
            <person name="Remington K."/>
            <person name="Beeson K."/>
            <person name="Tran B."/>
            <person name="Rogers Y.-H."/>
            <person name="Friedman R."/>
            <person name="Venter J.C."/>
        </authorList>
    </citation>
    <scope>NUCLEOTIDE SEQUENCE [LARGE SCALE GENOMIC DNA]</scope>
    <source>
        <strain evidence="1">ATCC 700755</strain>
    </source>
</reference>
<reference evidence="1" key="2">
    <citation type="submission" date="2012-09" db="EMBL/GenBank/DDBJ databases">
        <title>The complete sequence of Psychroflexus torquis an extreme psychrophile from sea-ice that is stimulated by light.</title>
        <authorList>
            <person name="Feng S."/>
            <person name="Powell S.M."/>
            <person name="Bowman J.P."/>
        </authorList>
    </citation>
    <scope>NUCLEOTIDE SEQUENCE [LARGE SCALE GENOMIC DNA]</scope>
    <source>
        <strain evidence="1">ATCC 700755</strain>
    </source>
</reference>
<dbReference type="eggNOG" id="ENOG50313JX">
    <property type="taxonomic scope" value="Bacteria"/>
</dbReference>
<dbReference type="RefSeq" id="WP_015025009.1">
    <property type="nucleotide sequence ID" value="NC_018721.1"/>
</dbReference>
<dbReference type="EMBL" id="CP003879">
    <property type="protein sequence ID" value="AFU69447.1"/>
    <property type="molecule type" value="Genomic_DNA"/>
</dbReference>
<sequence length="119" mass="13361">MGLLTDQQLHNLAMNLVGKDLEELGYEFLAVNSKKSKNPQFVATKEKKLIFVVVRAVNYPDNPVLYDEELMGKVSKHGINYEAKTFYAGVGVANSVSYELPVDSEQDYVLNYTGLIEIK</sequence>
<evidence type="ECO:0000313" key="2">
    <source>
        <dbReference type="Proteomes" id="UP000008514"/>
    </source>
</evidence>
<dbReference type="Proteomes" id="UP000008514">
    <property type="component" value="Chromosome"/>
</dbReference>
<accession>K4IFY7</accession>
<organism evidence="1 2">
    <name type="scientific">Psychroflexus torquis (strain ATCC 700755 / CIP 106069 / ACAM 623)</name>
    <dbReference type="NCBI Taxonomy" id="313595"/>
    <lineage>
        <taxon>Bacteria</taxon>
        <taxon>Pseudomonadati</taxon>
        <taxon>Bacteroidota</taxon>
        <taxon>Flavobacteriia</taxon>
        <taxon>Flavobacteriales</taxon>
        <taxon>Flavobacteriaceae</taxon>
        <taxon>Psychroflexus</taxon>
    </lineage>
</organism>
<protein>
    <recommendedName>
        <fullName evidence="3">Na(+)-translocating NADH-quinone reductase subunit F</fullName>
    </recommendedName>
</protein>
<gene>
    <name evidence="1" type="ordered locus">P700755_002709</name>
</gene>
<evidence type="ECO:0008006" key="3">
    <source>
        <dbReference type="Google" id="ProtNLM"/>
    </source>
</evidence>
<dbReference type="STRING" id="313595.P700755_002709"/>
<dbReference type="OrthoDB" id="1119552at2"/>
<dbReference type="KEGG" id="ptq:P700755_002709"/>
<keyword evidence="2" id="KW-1185">Reference proteome</keyword>
<evidence type="ECO:0000313" key="1">
    <source>
        <dbReference type="EMBL" id="AFU69447.1"/>
    </source>
</evidence>
<name>K4IFY7_PSYTT</name>
<proteinExistence type="predicted"/>
<dbReference type="HOGENOM" id="CLU_2024118_0_0_10"/>